<comment type="caution">
    <text evidence="9">The sequence shown here is derived from an EMBL/GenBank/DDBJ whole genome shotgun (WGS) entry which is preliminary data.</text>
</comment>
<gene>
    <name evidence="9" type="ORF">ODALV1_LOCUS19194</name>
</gene>
<feature type="binding site" evidence="6">
    <location>
        <position position="138"/>
    </location>
    <ligand>
        <name>Zn(2+)</name>
        <dbReference type="ChEBI" id="CHEBI:29105"/>
        <note>catalytic</note>
    </ligand>
</feature>
<dbReference type="EC" id="3.4.24.-" evidence="7"/>
<feature type="binding site" evidence="6">
    <location>
        <position position="148"/>
    </location>
    <ligand>
        <name>Zn(2+)</name>
        <dbReference type="ChEBI" id="CHEBI:29105"/>
        <note>catalytic</note>
    </ligand>
</feature>
<keyword evidence="1 6" id="KW-0645">Protease</keyword>
<keyword evidence="3 6" id="KW-0378">Hydrolase</keyword>
<name>A0ABP1R6D3_9HEXA</name>
<feature type="binding site" evidence="6">
    <location>
        <position position="142"/>
    </location>
    <ligand>
        <name>Zn(2+)</name>
        <dbReference type="ChEBI" id="CHEBI:29105"/>
        <note>catalytic</note>
    </ligand>
</feature>
<keyword evidence="5 6" id="KW-0482">Metalloprotease</keyword>
<feature type="chain" id="PRO_5044968012" description="Metalloendopeptidase" evidence="7">
    <location>
        <begin position="25"/>
        <end position="246"/>
    </location>
</feature>
<dbReference type="PRINTS" id="PR00480">
    <property type="entry name" value="ASTACIN"/>
</dbReference>
<evidence type="ECO:0000256" key="7">
    <source>
        <dbReference type="RuleBase" id="RU361183"/>
    </source>
</evidence>
<evidence type="ECO:0000256" key="3">
    <source>
        <dbReference type="ARBA" id="ARBA00022801"/>
    </source>
</evidence>
<dbReference type="InterPro" id="IPR006026">
    <property type="entry name" value="Peptidase_Metallo"/>
</dbReference>
<evidence type="ECO:0000256" key="1">
    <source>
        <dbReference type="ARBA" id="ARBA00022670"/>
    </source>
</evidence>
<evidence type="ECO:0000259" key="8">
    <source>
        <dbReference type="PROSITE" id="PS51864"/>
    </source>
</evidence>
<evidence type="ECO:0000256" key="5">
    <source>
        <dbReference type="ARBA" id="ARBA00023049"/>
    </source>
</evidence>
<keyword evidence="4 6" id="KW-0862">Zinc</keyword>
<feature type="active site" evidence="6">
    <location>
        <position position="139"/>
    </location>
</feature>
<dbReference type="PROSITE" id="PS51864">
    <property type="entry name" value="ASTACIN"/>
    <property type="match status" value="1"/>
</dbReference>
<organism evidence="9 10">
    <name type="scientific">Orchesella dallaii</name>
    <dbReference type="NCBI Taxonomy" id="48710"/>
    <lineage>
        <taxon>Eukaryota</taxon>
        <taxon>Metazoa</taxon>
        <taxon>Ecdysozoa</taxon>
        <taxon>Arthropoda</taxon>
        <taxon>Hexapoda</taxon>
        <taxon>Collembola</taxon>
        <taxon>Entomobryomorpha</taxon>
        <taxon>Entomobryoidea</taxon>
        <taxon>Orchesellidae</taxon>
        <taxon>Orchesellinae</taxon>
        <taxon>Orchesella</taxon>
    </lineage>
</organism>
<keyword evidence="2 6" id="KW-0479">Metal-binding</keyword>
<dbReference type="SUPFAM" id="SSF55486">
    <property type="entry name" value="Metalloproteases ('zincins'), catalytic domain"/>
    <property type="match status" value="1"/>
</dbReference>
<proteinExistence type="predicted"/>
<keyword evidence="10" id="KW-1185">Reference proteome</keyword>
<feature type="domain" description="Peptidase M12A" evidence="8">
    <location>
        <begin position="41"/>
        <end position="231"/>
    </location>
</feature>
<dbReference type="PANTHER" id="PTHR10127">
    <property type="entry name" value="DISCOIDIN, CUB, EGF, LAMININ , AND ZINC METALLOPROTEASE DOMAIN CONTAINING"/>
    <property type="match status" value="1"/>
</dbReference>
<sequence>MYFTKLVEIFILLAIQYFEIQAQAQQGQQFHCGVSDEPSASNISSFYPGNIWPNGEVAYVYHSSLTTQDRDEVHKAFLDIQAKTCIRFHARNPNEAAYVSIEVDPNPNGCGVADLCRIGGYQYARFGSFCRVKNTMVHELSHSLCLTHEFNRRDRDDYLKYDGCQPSEIPPKNDYETRGHLFDYQTRMIYQCNYCGVGWPKNPGQPVGQCALSDGLSVLDADKINDLYNCKGVSATVGVQLMLSAT</sequence>
<accession>A0ABP1R6D3</accession>
<keyword evidence="7" id="KW-0732">Signal</keyword>
<comment type="cofactor">
    <cofactor evidence="6 7">
        <name>Zn(2+)</name>
        <dbReference type="ChEBI" id="CHEBI:29105"/>
    </cofactor>
    <text evidence="6 7">Binds 1 zinc ion per subunit.</text>
</comment>
<evidence type="ECO:0000313" key="10">
    <source>
        <dbReference type="Proteomes" id="UP001642540"/>
    </source>
</evidence>
<dbReference type="InterPro" id="IPR001506">
    <property type="entry name" value="Peptidase_M12A"/>
</dbReference>
<dbReference type="EMBL" id="CAXLJM020000065">
    <property type="protein sequence ID" value="CAL8121049.1"/>
    <property type="molecule type" value="Genomic_DNA"/>
</dbReference>
<dbReference type="SMART" id="SM00235">
    <property type="entry name" value="ZnMc"/>
    <property type="match status" value="1"/>
</dbReference>
<protein>
    <recommendedName>
        <fullName evidence="7">Metalloendopeptidase</fullName>
        <ecNumber evidence="7">3.4.24.-</ecNumber>
    </recommendedName>
</protein>
<dbReference type="Proteomes" id="UP001642540">
    <property type="component" value="Unassembled WGS sequence"/>
</dbReference>
<dbReference type="Gene3D" id="3.40.390.10">
    <property type="entry name" value="Collagenase (Catalytic Domain)"/>
    <property type="match status" value="1"/>
</dbReference>
<feature type="signal peptide" evidence="7">
    <location>
        <begin position="1"/>
        <end position="24"/>
    </location>
</feature>
<reference evidence="9 10" key="1">
    <citation type="submission" date="2024-08" db="EMBL/GenBank/DDBJ databases">
        <authorList>
            <person name="Cucini C."/>
            <person name="Frati F."/>
        </authorList>
    </citation>
    <scope>NUCLEOTIDE SEQUENCE [LARGE SCALE GENOMIC DNA]</scope>
</reference>
<evidence type="ECO:0000256" key="6">
    <source>
        <dbReference type="PROSITE-ProRule" id="PRU01211"/>
    </source>
</evidence>
<dbReference type="Pfam" id="PF01400">
    <property type="entry name" value="Astacin"/>
    <property type="match status" value="1"/>
</dbReference>
<evidence type="ECO:0000256" key="2">
    <source>
        <dbReference type="ARBA" id="ARBA00022723"/>
    </source>
</evidence>
<evidence type="ECO:0000256" key="4">
    <source>
        <dbReference type="ARBA" id="ARBA00022833"/>
    </source>
</evidence>
<comment type="caution">
    <text evidence="6">Lacks conserved residue(s) required for the propagation of feature annotation.</text>
</comment>
<dbReference type="InterPro" id="IPR024079">
    <property type="entry name" value="MetalloPept_cat_dom_sf"/>
</dbReference>
<dbReference type="PANTHER" id="PTHR10127:SF780">
    <property type="entry name" value="METALLOENDOPEPTIDASE"/>
    <property type="match status" value="1"/>
</dbReference>
<evidence type="ECO:0000313" key="9">
    <source>
        <dbReference type="EMBL" id="CAL8121049.1"/>
    </source>
</evidence>